<accession>A0A4R5V3C2</accession>
<feature type="domain" description="Ferritin/DPS" evidence="4">
    <location>
        <begin position="24"/>
        <end position="158"/>
    </location>
</feature>
<name>A0A4R5V3C2_9BACT</name>
<dbReference type="InterPro" id="IPR009078">
    <property type="entry name" value="Ferritin-like_SF"/>
</dbReference>
<evidence type="ECO:0000256" key="3">
    <source>
        <dbReference type="SAM" id="Coils"/>
    </source>
</evidence>
<proteinExistence type="inferred from homology"/>
<dbReference type="Pfam" id="PF00210">
    <property type="entry name" value="Ferritin"/>
    <property type="match status" value="1"/>
</dbReference>
<evidence type="ECO:0000256" key="2">
    <source>
        <dbReference type="RuleBase" id="RU003875"/>
    </source>
</evidence>
<reference evidence="5 6" key="1">
    <citation type="submission" date="2019-03" db="EMBL/GenBank/DDBJ databases">
        <title>Algoriphagus aquimaris sp. nov., isolated form marine sediment in Pohang, Korea.</title>
        <authorList>
            <person name="Kim J."/>
            <person name="Yoon S.-H."/>
            <person name="Lee S.-S."/>
        </authorList>
    </citation>
    <scope>NUCLEOTIDE SEQUENCE [LARGE SCALE GENOMIC DNA]</scope>
    <source>
        <strain evidence="5 6">F21</strain>
    </source>
</reference>
<dbReference type="CDD" id="cd01043">
    <property type="entry name" value="DPS"/>
    <property type="match status" value="1"/>
</dbReference>
<feature type="coiled-coil region" evidence="3">
    <location>
        <begin position="5"/>
        <end position="32"/>
    </location>
</feature>
<evidence type="ECO:0000313" key="6">
    <source>
        <dbReference type="Proteomes" id="UP000295438"/>
    </source>
</evidence>
<dbReference type="GO" id="GO:0008199">
    <property type="term" value="F:ferric iron binding"/>
    <property type="evidence" value="ECO:0007669"/>
    <property type="project" value="InterPro"/>
</dbReference>
<dbReference type="Proteomes" id="UP000295438">
    <property type="component" value="Unassembled WGS sequence"/>
</dbReference>
<dbReference type="PROSITE" id="PS00819">
    <property type="entry name" value="DPS_2"/>
    <property type="match status" value="1"/>
</dbReference>
<dbReference type="InterPro" id="IPR002177">
    <property type="entry name" value="DPS_DNA-bd"/>
</dbReference>
<evidence type="ECO:0000259" key="4">
    <source>
        <dbReference type="Pfam" id="PF00210"/>
    </source>
</evidence>
<dbReference type="PANTHER" id="PTHR42932">
    <property type="entry name" value="GENERAL STRESS PROTEIN 20U"/>
    <property type="match status" value="1"/>
</dbReference>
<dbReference type="Gene3D" id="1.20.1260.10">
    <property type="match status" value="1"/>
</dbReference>
<dbReference type="AlphaFoldDB" id="A0A4R5V3C2"/>
<gene>
    <name evidence="5" type="ORF">E1898_07205</name>
</gene>
<organism evidence="5 6">
    <name type="scientific">Algoriphagus formosus</name>
    <dbReference type="NCBI Taxonomy" id="2007308"/>
    <lineage>
        <taxon>Bacteria</taxon>
        <taxon>Pseudomonadati</taxon>
        <taxon>Bacteroidota</taxon>
        <taxon>Cytophagia</taxon>
        <taxon>Cytophagales</taxon>
        <taxon>Cyclobacteriaceae</taxon>
        <taxon>Algoriphagus</taxon>
    </lineage>
</organism>
<dbReference type="PRINTS" id="PR01346">
    <property type="entry name" value="HELNAPAPROT"/>
</dbReference>
<evidence type="ECO:0000256" key="1">
    <source>
        <dbReference type="ARBA" id="ARBA00009497"/>
    </source>
</evidence>
<dbReference type="EMBL" id="SMUW01000031">
    <property type="protein sequence ID" value="TDK46161.1"/>
    <property type="molecule type" value="Genomic_DNA"/>
</dbReference>
<dbReference type="InterPro" id="IPR008331">
    <property type="entry name" value="Ferritin_DPS_dom"/>
</dbReference>
<dbReference type="PROSITE" id="PS00818">
    <property type="entry name" value="DPS_1"/>
    <property type="match status" value="1"/>
</dbReference>
<keyword evidence="3" id="KW-0175">Coiled coil</keyword>
<comment type="similarity">
    <text evidence="1 2">Belongs to the Dps family.</text>
</comment>
<dbReference type="GO" id="GO:0016722">
    <property type="term" value="F:oxidoreductase activity, acting on metal ions"/>
    <property type="evidence" value="ECO:0007669"/>
    <property type="project" value="InterPro"/>
</dbReference>
<protein>
    <submittedName>
        <fullName evidence="5">DNA starvation/stationary phase protection protein</fullName>
    </submittedName>
</protein>
<dbReference type="PIRSF" id="PIRSF005900">
    <property type="entry name" value="Dps"/>
    <property type="match status" value="1"/>
</dbReference>
<comment type="caution">
    <text evidence="5">The sequence shown here is derived from an EMBL/GenBank/DDBJ whole genome shotgun (WGS) entry which is preliminary data.</text>
</comment>
<evidence type="ECO:0000313" key="5">
    <source>
        <dbReference type="EMBL" id="TDK46161.1"/>
    </source>
</evidence>
<sequence>MNTERATLSNHLNLDEKQMRNLNDQMNDLLSDYHVFYQNVRGFHWNVKGADFFILHEKFEELYTQLYQNIDDLAERIITIGYKPLHSYSKYLSQSIHKEVTDVSGEEETVEQVIKGLGVLSTSHRKVAQLAGEIGDIVTEDMLTNFVADLEKRMWMFTMYKK</sequence>
<dbReference type="InterPro" id="IPR023188">
    <property type="entry name" value="DPS_DNA-bd_CS"/>
</dbReference>
<keyword evidence="6" id="KW-1185">Reference proteome</keyword>
<dbReference type="PANTHER" id="PTHR42932:SF1">
    <property type="entry name" value="GENERAL STRESS PROTEIN 20U"/>
    <property type="match status" value="1"/>
</dbReference>
<dbReference type="SUPFAM" id="SSF47240">
    <property type="entry name" value="Ferritin-like"/>
    <property type="match status" value="1"/>
</dbReference>
<dbReference type="InterPro" id="IPR012347">
    <property type="entry name" value="Ferritin-like"/>
</dbReference>